<dbReference type="KEGG" id="nfl:COO91_10778"/>
<dbReference type="RefSeq" id="WP_225912922.1">
    <property type="nucleotide sequence ID" value="NZ_CAWNNC010000009.1"/>
</dbReference>
<accession>A0A2K8TBU6</accession>
<dbReference type="GO" id="GO:0003677">
    <property type="term" value="F:DNA binding"/>
    <property type="evidence" value="ECO:0007669"/>
    <property type="project" value="UniProtKB-KW"/>
</dbReference>
<dbReference type="AlphaFoldDB" id="A0A2K8TBU6"/>
<proteinExistence type="predicted"/>
<name>A0A2K8TBU6_9NOSO</name>
<keyword evidence="1" id="KW-0238">DNA-binding</keyword>
<dbReference type="EMBL" id="CP024793">
    <property type="protein sequence ID" value="AUB44545.1"/>
    <property type="molecule type" value="Genomic_DNA"/>
</dbReference>
<protein>
    <submittedName>
        <fullName evidence="1">WGR domain, putative DNA-binding domain in MolR</fullName>
    </submittedName>
</protein>
<reference evidence="1 2" key="1">
    <citation type="submission" date="2017-11" db="EMBL/GenBank/DDBJ databases">
        <title>Complete genome of a free-living desiccation-tolerant cyanobacterium and its photosynthetic adaptation to extreme terrestrial habitat.</title>
        <authorList>
            <person name="Shang J."/>
        </authorList>
    </citation>
    <scope>NUCLEOTIDE SEQUENCE [LARGE SCALE GENOMIC DNA]</scope>
    <source>
        <strain evidence="1 2">CCNUN1</strain>
        <plasmid evidence="2">pnfsy08</plasmid>
    </source>
</reference>
<gene>
    <name evidence="1" type="ORF">COO91_10778</name>
</gene>
<sequence length="63" mass="7043">MQIEPYRVYRSVEDVDYQMGLLNSLLTTPAPQVAAVAVGHAPEATETKAVSLKTISKNFWRHL</sequence>
<organism evidence="1 2">
    <name type="scientific">Nostoc flagelliforme CCNUN1</name>
    <dbReference type="NCBI Taxonomy" id="2038116"/>
    <lineage>
        <taxon>Bacteria</taxon>
        <taxon>Bacillati</taxon>
        <taxon>Cyanobacteriota</taxon>
        <taxon>Cyanophyceae</taxon>
        <taxon>Nostocales</taxon>
        <taxon>Nostocaceae</taxon>
        <taxon>Nostoc</taxon>
    </lineage>
</organism>
<evidence type="ECO:0000313" key="1">
    <source>
        <dbReference type="EMBL" id="AUB44545.1"/>
    </source>
</evidence>
<keyword evidence="1" id="KW-0614">Plasmid</keyword>
<geneLocation type="plasmid" evidence="2">
    <name>pnfsy08</name>
</geneLocation>
<evidence type="ECO:0000313" key="2">
    <source>
        <dbReference type="Proteomes" id="UP000232003"/>
    </source>
</evidence>
<keyword evidence="2" id="KW-1185">Reference proteome</keyword>
<dbReference type="Proteomes" id="UP000232003">
    <property type="component" value="Plasmid pNFSY08"/>
</dbReference>